<dbReference type="Pfam" id="PF08818">
    <property type="entry name" value="DUF1801"/>
    <property type="match status" value="1"/>
</dbReference>
<accession>A0ABQ4NPJ4</accession>
<evidence type="ECO:0000259" key="1">
    <source>
        <dbReference type="Pfam" id="PF08818"/>
    </source>
</evidence>
<proteinExistence type="predicted"/>
<comment type="caution">
    <text evidence="2">The sequence shown here is derived from an EMBL/GenBank/DDBJ whole genome shotgun (WGS) entry which is preliminary data.</text>
</comment>
<evidence type="ECO:0000313" key="2">
    <source>
        <dbReference type="EMBL" id="GIT96336.1"/>
    </source>
</evidence>
<feature type="domain" description="YdhG-like" evidence="1">
    <location>
        <begin position="26"/>
        <end position="126"/>
    </location>
</feature>
<dbReference type="EMBL" id="BPFH01000005">
    <property type="protein sequence ID" value="GIT96336.1"/>
    <property type="molecule type" value="Genomic_DNA"/>
</dbReference>
<dbReference type="SUPFAM" id="SSF159888">
    <property type="entry name" value="YdhG-like"/>
    <property type="match status" value="1"/>
</dbReference>
<reference evidence="2 3" key="1">
    <citation type="submission" date="2021-05" db="EMBL/GenBank/DDBJ databases">
        <title>Bacteria Genome sequencing.</title>
        <authorList>
            <person name="Takabe Y."/>
            <person name="Nakajima Y."/>
            <person name="Suzuki S."/>
            <person name="Shiozaki T."/>
        </authorList>
    </citation>
    <scope>NUCLEOTIDE SEQUENCE [LARGE SCALE GENOMIC DNA]</scope>
    <source>
        <strain evidence="2 3">AI_62</strain>
    </source>
</reference>
<sequence>MVADVPNGPDACQAVIGALPEARALEARELDTLYRQETGFAPHLWNGRIIGYGAYAYTYDSGRSGQFLATGFAMRTAGLSFYIMPGYADHSAILDRLGPHKMGKACLNVTRLDRIDLDALRELIRAGLTDLRNRWPVTPEPA</sequence>
<protein>
    <recommendedName>
        <fullName evidence="1">YdhG-like domain-containing protein</fullName>
    </recommendedName>
</protein>
<gene>
    <name evidence="2" type="ORF">JANAI62_29590</name>
</gene>
<dbReference type="Proteomes" id="UP000786693">
    <property type="component" value="Unassembled WGS sequence"/>
</dbReference>
<organism evidence="2 3">
    <name type="scientific">Jannaschia pagri</name>
    <dbReference type="NCBI Taxonomy" id="2829797"/>
    <lineage>
        <taxon>Bacteria</taxon>
        <taxon>Pseudomonadati</taxon>
        <taxon>Pseudomonadota</taxon>
        <taxon>Alphaproteobacteria</taxon>
        <taxon>Rhodobacterales</taxon>
        <taxon>Roseobacteraceae</taxon>
        <taxon>Jannaschia</taxon>
    </lineage>
</organism>
<evidence type="ECO:0000313" key="3">
    <source>
        <dbReference type="Proteomes" id="UP000786693"/>
    </source>
</evidence>
<dbReference type="RefSeq" id="WP_220749826.1">
    <property type="nucleotide sequence ID" value="NZ_BPFH01000005.1"/>
</dbReference>
<dbReference type="InterPro" id="IPR014922">
    <property type="entry name" value="YdhG-like"/>
</dbReference>
<name>A0ABQ4NPJ4_9RHOB</name>
<keyword evidence="3" id="KW-1185">Reference proteome</keyword>